<dbReference type="STRING" id="395494.Galf_0156"/>
<keyword evidence="2" id="KW-1185">Reference proteome</keyword>
<accession>D9SIE4</accession>
<dbReference type="Proteomes" id="UP000001235">
    <property type="component" value="Chromosome"/>
</dbReference>
<protein>
    <recommendedName>
        <fullName evidence="3">Polymerase nucleotidyl transferase domain-containing protein</fullName>
    </recommendedName>
</protein>
<reference evidence="1 2" key="1">
    <citation type="submission" date="2010-08" db="EMBL/GenBank/DDBJ databases">
        <title>Complete sequence of Gallionella capsiferriformans ES-2.</title>
        <authorList>
            <consortium name="US DOE Joint Genome Institute"/>
            <person name="Lucas S."/>
            <person name="Copeland A."/>
            <person name="Lapidus A."/>
            <person name="Cheng J.-F."/>
            <person name="Bruce D."/>
            <person name="Goodwin L."/>
            <person name="Pitluck S."/>
            <person name="Chertkov O."/>
            <person name="Davenport K.W."/>
            <person name="Detter J.C."/>
            <person name="Han C."/>
            <person name="Tapia R."/>
            <person name="Land M."/>
            <person name="Hauser L."/>
            <person name="Chang Y.-J."/>
            <person name="Jeffries C."/>
            <person name="Kyrpides N."/>
            <person name="Ivanova N."/>
            <person name="Mikhailova N."/>
            <person name="Shelobolina E.S."/>
            <person name="Picardal F."/>
            <person name="Roden E."/>
            <person name="Emerson D."/>
            <person name="Woyke T."/>
        </authorList>
    </citation>
    <scope>NUCLEOTIDE SEQUENCE [LARGE SCALE GENOMIC DNA]</scope>
    <source>
        <strain evidence="1 2">ES-2</strain>
    </source>
</reference>
<dbReference type="KEGG" id="gca:Galf_0156"/>
<evidence type="ECO:0000313" key="2">
    <source>
        <dbReference type="Proteomes" id="UP000001235"/>
    </source>
</evidence>
<evidence type="ECO:0008006" key="3">
    <source>
        <dbReference type="Google" id="ProtNLM"/>
    </source>
</evidence>
<evidence type="ECO:0000313" key="1">
    <source>
        <dbReference type="EMBL" id="ADL54201.1"/>
    </source>
</evidence>
<proteinExistence type="predicted"/>
<dbReference type="SUPFAM" id="SSF81301">
    <property type="entry name" value="Nucleotidyltransferase"/>
    <property type="match status" value="1"/>
</dbReference>
<dbReference type="EMBL" id="CP002159">
    <property type="protein sequence ID" value="ADL54201.1"/>
    <property type="molecule type" value="Genomic_DNA"/>
</dbReference>
<name>D9SIE4_GALCS</name>
<gene>
    <name evidence="1" type="ordered locus">Galf_0156</name>
</gene>
<dbReference type="eggNOG" id="COG2413">
    <property type="taxonomic scope" value="Bacteria"/>
</dbReference>
<dbReference type="OrthoDB" id="9157371at2"/>
<sequence>MPHSSKRDLMREQLAHQAAKLIAEAGAADFASAKHKAARQLGATDTRHLPSNKQILDALQSYRALYQSDSHPDVLQRLRREALDCMHLFSVFNPYLTGSVLNGAAGENSDINLMLFSDDAKAVLLFLLKTKLDFEDGEWRLKLGGTESTVPSYTLTGESGTQIHIVVLPENARHSGARHPETHADIAALTKMLERQD</sequence>
<dbReference type="HOGENOM" id="CLU_086367_0_0_4"/>
<dbReference type="AlphaFoldDB" id="D9SIE4"/>
<dbReference type="InterPro" id="IPR043519">
    <property type="entry name" value="NT_sf"/>
</dbReference>
<organism evidence="1 2">
    <name type="scientific">Gallionella capsiferriformans (strain ES-2)</name>
    <name type="common">Gallionella ferruginea capsiferriformans (strain ES-2)</name>
    <dbReference type="NCBI Taxonomy" id="395494"/>
    <lineage>
        <taxon>Bacteria</taxon>
        <taxon>Pseudomonadati</taxon>
        <taxon>Pseudomonadota</taxon>
        <taxon>Betaproteobacteria</taxon>
        <taxon>Nitrosomonadales</taxon>
        <taxon>Gallionellaceae</taxon>
        <taxon>Gallionella</taxon>
    </lineage>
</organism>